<sequence>MSFFFLGAYASHRSIYLIKFLASRWIWLLAPIVIGTSIATAMYELKFGPNWTALSFAGVIFFSAMAQRIENTGISAVVIWVGQRSIVFYVSHAIFIVLTYDVLSYLGVTSYAAAASAAISFALLGGCALAVWKEIWKLASWLFSLPGLRPRLQTVRPT</sequence>
<proteinExistence type="predicted"/>
<dbReference type="AlphaFoldDB" id="R4QSQ1"/>
<evidence type="ECO:0008006" key="3">
    <source>
        <dbReference type="Google" id="ProtNLM"/>
    </source>
</evidence>
<feature type="transmembrane region" description="Helical" evidence="1">
    <location>
        <begin position="112"/>
        <end position="132"/>
    </location>
</feature>
<organism evidence="2">
    <name type="scientific">Paracoccus marcusii</name>
    <dbReference type="NCBI Taxonomy" id="59779"/>
    <lineage>
        <taxon>Bacteria</taxon>
        <taxon>Pseudomonadati</taxon>
        <taxon>Pseudomonadota</taxon>
        <taxon>Alphaproteobacteria</taxon>
        <taxon>Rhodobacterales</taxon>
        <taxon>Paracoccaceae</taxon>
        <taxon>Paracoccus</taxon>
    </lineage>
</organism>
<keyword evidence="1" id="KW-0812">Transmembrane</keyword>
<accession>R4QSQ1</accession>
<keyword evidence="2" id="KW-0614">Plasmid</keyword>
<keyword evidence="1" id="KW-0472">Membrane</keyword>
<feature type="transmembrane region" description="Helical" evidence="1">
    <location>
        <begin position="49"/>
        <end position="66"/>
    </location>
</feature>
<geneLocation type="plasmid" evidence="2">
    <name>pMARC4</name>
</geneLocation>
<reference evidence="2" key="1">
    <citation type="journal article" date="2013" name="PLoS ONE">
        <title>Plasmids of Carotenoid-Producing Paracoccus spp. (Alphaproteobacteria) - Structure, Diversity and Evolution.</title>
        <authorList>
            <person name="Maj A."/>
            <person name="Dziewit L."/>
            <person name="Czarnecki J."/>
            <person name="Wlodarczyk M."/>
            <person name="Baj J."/>
            <person name="Skrzypczyk G."/>
            <person name="Giersz D."/>
            <person name="Bartosik D."/>
        </authorList>
    </citation>
    <scope>NUCLEOTIDE SEQUENCE</scope>
    <source>
        <strain evidence="2">DSM 11574</strain>
        <plasmid evidence="2">pMARC4</plasmid>
    </source>
</reference>
<dbReference type="EMBL" id="KC561055">
    <property type="protein sequence ID" value="AGL76966.1"/>
    <property type="molecule type" value="Genomic_DNA"/>
</dbReference>
<feature type="transmembrane region" description="Helical" evidence="1">
    <location>
        <begin position="21"/>
        <end position="43"/>
    </location>
</feature>
<evidence type="ECO:0000256" key="1">
    <source>
        <dbReference type="SAM" id="Phobius"/>
    </source>
</evidence>
<evidence type="ECO:0000313" key="2">
    <source>
        <dbReference type="EMBL" id="AGL76966.1"/>
    </source>
</evidence>
<keyword evidence="1" id="KW-1133">Transmembrane helix</keyword>
<name>R4QSQ1_9RHOB</name>
<protein>
    <recommendedName>
        <fullName evidence="3">Acyltransferase 3 domain-containing protein</fullName>
    </recommendedName>
</protein>